<dbReference type="InterPro" id="IPR039732">
    <property type="entry name" value="Hub1/Ubl5"/>
</dbReference>
<protein>
    <recommendedName>
        <fullName evidence="1">Ubiquitin-like modifier HUB1</fullName>
    </recommendedName>
</protein>
<dbReference type="STRING" id="45235.A0A2K3QHF9"/>
<dbReference type="PROSITE" id="PS50053">
    <property type="entry name" value="UBIQUITIN_2"/>
    <property type="match status" value="1"/>
</dbReference>
<accession>A0A2K3QHF9</accession>
<dbReference type="Proteomes" id="UP000236621">
    <property type="component" value="Unassembled WGS sequence"/>
</dbReference>
<keyword evidence="2" id="KW-0833">Ubl conjugation pathway</keyword>
<proteinExistence type="predicted"/>
<reference evidence="5 6" key="1">
    <citation type="submission" date="2017-08" db="EMBL/GenBank/DDBJ databases">
        <title>Harnessing the power of phylogenomics to disentangle the directionality and signatures of interkingdom host jumping in the parasitic fungal genus Tolypocladium.</title>
        <authorList>
            <person name="Quandt C.A."/>
            <person name="Patterson W."/>
            <person name="Spatafora J.W."/>
        </authorList>
    </citation>
    <scope>NUCLEOTIDE SEQUENCE [LARGE SCALE GENOMIC DNA]</scope>
    <source>
        <strain evidence="5 6">CBS 113982</strain>
    </source>
</reference>
<dbReference type="SUPFAM" id="SSF54236">
    <property type="entry name" value="Ubiquitin-like"/>
    <property type="match status" value="1"/>
</dbReference>
<evidence type="ECO:0000313" key="6">
    <source>
        <dbReference type="Proteomes" id="UP000236621"/>
    </source>
</evidence>
<dbReference type="SMART" id="SM00213">
    <property type="entry name" value="UBQ"/>
    <property type="match status" value="1"/>
</dbReference>
<keyword evidence="6" id="KW-1185">Reference proteome</keyword>
<feature type="compositionally biased region" description="Basic residues" evidence="3">
    <location>
        <begin position="50"/>
        <end position="68"/>
    </location>
</feature>
<feature type="domain" description="Ubiquitin-like" evidence="4">
    <location>
        <begin position="164"/>
        <end position="233"/>
    </location>
</feature>
<organism evidence="5 6">
    <name type="scientific">Tolypocladium capitatum</name>
    <dbReference type="NCBI Taxonomy" id="45235"/>
    <lineage>
        <taxon>Eukaryota</taxon>
        <taxon>Fungi</taxon>
        <taxon>Dikarya</taxon>
        <taxon>Ascomycota</taxon>
        <taxon>Pezizomycotina</taxon>
        <taxon>Sordariomycetes</taxon>
        <taxon>Hypocreomycetidae</taxon>
        <taxon>Hypocreales</taxon>
        <taxon>Ophiocordycipitaceae</taxon>
        <taxon>Tolypocladium</taxon>
    </lineage>
</organism>
<name>A0A2K3QHF9_9HYPO</name>
<evidence type="ECO:0000256" key="1">
    <source>
        <dbReference type="ARBA" id="ARBA00014108"/>
    </source>
</evidence>
<sequence length="239" mass="26692">MRGAPKLTNSGANQHSSPVRLPTTLDKLASPRARFVPAGQISAMADNSSRRSRSRSPPRRAARGGKGFRWKESTRGRDNSYGRPDGGRRRDYRDRSPNREREGDTDRDRDRNRDRDGGYGRNRERLRSPPRNDSGSKDRGKREKKEKKEKNPAAAPVGAGQEMIIVNVNDRLGTKTAIPCLPSDTVGQLKLMIAARIGRDSGQIMLRRQGERPFKDQLSLEDYGISNGVQLDLEVDTGD</sequence>
<dbReference type="EMBL" id="NRSZ01000478">
    <property type="protein sequence ID" value="PNY26943.1"/>
    <property type="molecule type" value="Genomic_DNA"/>
</dbReference>
<evidence type="ECO:0000256" key="3">
    <source>
        <dbReference type="SAM" id="MobiDB-lite"/>
    </source>
</evidence>
<dbReference type="PANTHER" id="PTHR13042">
    <property type="entry name" value="UBIQUITIN-LIKE PROTEIN 5"/>
    <property type="match status" value="1"/>
</dbReference>
<dbReference type="InterPro" id="IPR000626">
    <property type="entry name" value="Ubiquitin-like_dom"/>
</dbReference>
<evidence type="ECO:0000259" key="4">
    <source>
        <dbReference type="PROSITE" id="PS50053"/>
    </source>
</evidence>
<feature type="compositionally biased region" description="Basic and acidic residues" evidence="3">
    <location>
        <begin position="134"/>
        <end position="151"/>
    </location>
</feature>
<feature type="compositionally biased region" description="Basic and acidic residues" evidence="3">
    <location>
        <begin position="69"/>
        <end position="127"/>
    </location>
</feature>
<feature type="compositionally biased region" description="Polar residues" evidence="3">
    <location>
        <begin position="7"/>
        <end position="17"/>
    </location>
</feature>
<comment type="caution">
    <text evidence="5">The sequence shown here is derived from an EMBL/GenBank/DDBJ whole genome shotgun (WGS) entry which is preliminary data.</text>
</comment>
<dbReference type="OrthoDB" id="3881at2759"/>
<gene>
    <name evidence="5" type="ORF">TCAP_03132</name>
</gene>
<evidence type="ECO:0000256" key="2">
    <source>
        <dbReference type="ARBA" id="ARBA00022786"/>
    </source>
</evidence>
<dbReference type="AlphaFoldDB" id="A0A2K3QHF9"/>
<feature type="region of interest" description="Disordered" evidence="3">
    <location>
        <begin position="1"/>
        <end position="158"/>
    </location>
</feature>
<evidence type="ECO:0000313" key="5">
    <source>
        <dbReference type="EMBL" id="PNY26943.1"/>
    </source>
</evidence>
<dbReference type="Gene3D" id="3.10.20.90">
    <property type="entry name" value="Phosphatidylinositol 3-kinase Catalytic Subunit, Chain A, domain 1"/>
    <property type="match status" value="1"/>
</dbReference>
<dbReference type="InterPro" id="IPR029071">
    <property type="entry name" value="Ubiquitin-like_domsf"/>
</dbReference>